<dbReference type="AlphaFoldDB" id="A0A1B1R2U3"/>
<evidence type="ECO:0000313" key="4">
    <source>
        <dbReference type="EMBL" id="ANT95946.1"/>
    </source>
</evidence>
<evidence type="ECO:0000259" key="3">
    <source>
        <dbReference type="Pfam" id="PF17131"/>
    </source>
</evidence>
<dbReference type="SUPFAM" id="SSF89392">
    <property type="entry name" value="Prokaryotic lipoproteins and lipoprotein localization factors"/>
    <property type="match status" value="1"/>
</dbReference>
<reference evidence="4" key="1">
    <citation type="journal article" date="2016" name="Water Res.">
        <title>Comparative genomics analyses on EPS biosynthesis genes required for floc formation of Zoogloea resiniphila and other activated sludge bacteria.</title>
        <authorList>
            <person name="An W."/>
            <person name="Guo F."/>
            <person name="Song Y."/>
            <person name="Gao N."/>
            <person name="Bai S."/>
            <person name="Dai J."/>
            <person name="Wei H."/>
            <person name="Zhang L."/>
            <person name="Yu D."/>
            <person name="Xia M."/>
            <person name="Yu Y."/>
            <person name="Qi M."/>
            <person name="Tian C."/>
            <person name="Chen H."/>
            <person name="Wu Z."/>
            <person name="Zhang T."/>
            <person name="Qiu D."/>
        </authorList>
    </citation>
    <scope>NUCLEOTIDE SEQUENCE</scope>
    <source>
        <strain evidence="4">MMB</strain>
    </source>
</reference>
<dbReference type="InterPro" id="IPR033399">
    <property type="entry name" value="TP_0789-like"/>
</dbReference>
<organism evidence="4">
    <name type="scientific">Zoogloea resiniphila</name>
    <dbReference type="NCBI Taxonomy" id="40561"/>
    <lineage>
        <taxon>Bacteria</taxon>
        <taxon>Pseudomonadati</taxon>
        <taxon>Pseudomonadota</taxon>
        <taxon>Betaproteobacteria</taxon>
        <taxon>Rhodocyclales</taxon>
        <taxon>Zoogloeaceae</taxon>
        <taxon>Zoogloea</taxon>
    </lineage>
</organism>
<dbReference type="PANTHER" id="PTHR37507">
    <property type="entry name" value="SPORULATION PROTEIN YDCC"/>
    <property type="match status" value="1"/>
</dbReference>
<feature type="domain" description="Uncharacterized protein TP-0789" evidence="3">
    <location>
        <begin position="80"/>
        <end position="254"/>
    </location>
</feature>
<dbReference type="PIRSF" id="PIRSF028205">
    <property type="entry name" value="UCP028205"/>
    <property type="match status" value="1"/>
</dbReference>
<name>A0A1B1R2U3_9RHOO</name>
<sequence>MRFNFYLQGLMNGCQALLVAAAIGMSPAAQADDAETARAIVARADEVRFPKEGFQVIIDITSATPGETSEDRKYRILSKGNENTIVQTLEPAADRGQAMLMRGRDLWVFMPNVSQPVRLSLAQRLTGQVANGDLARASFSGDYEPKILRTETIDGEKMYVLELTAVDRGVTYAKVLYWVRQSNNYPHRAEFYSLSDRLLKVCRYEKFQNLGGRIRPTQLVMEDALRKGDVSTLRYSQMSLKDLPDRVFTKQYLDKLNRVD</sequence>
<dbReference type="CDD" id="cd16329">
    <property type="entry name" value="LolA_like"/>
    <property type="match status" value="1"/>
</dbReference>
<accession>A0A1B1R2U3</accession>
<protein>
    <recommendedName>
        <fullName evidence="3">Uncharacterized protein TP-0789 domain-containing protein</fullName>
    </recommendedName>
</protein>
<feature type="signal peptide" evidence="2">
    <location>
        <begin position="1"/>
        <end position="31"/>
    </location>
</feature>
<dbReference type="Gene3D" id="2.50.20.10">
    <property type="entry name" value="Lipoprotein localisation LolA/LolB/LppX"/>
    <property type="match status" value="1"/>
</dbReference>
<dbReference type="InterPro" id="IPR011220">
    <property type="entry name" value="UCP028205"/>
</dbReference>
<dbReference type="Pfam" id="PF17131">
    <property type="entry name" value="LolA_like"/>
    <property type="match status" value="1"/>
</dbReference>
<evidence type="ECO:0000256" key="2">
    <source>
        <dbReference type="SAM" id="SignalP"/>
    </source>
</evidence>
<dbReference type="EMBL" id="KX259245">
    <property type="protein sequence ID" value="ANT95946.1"/>
    <property type="molecule type" value="Genomic_DNA"/>
</dbReference>
<dbReference type="InterPro" id="IPR029046">
    <property type="entry name" value="LolA/LolB/LppX"/>
</dbReference>
<dbReference type="InterPro" id="IPR052944">
    <property type="entry name" value="Sporulation_related"/>
</dbReference>
<dbReference type="PANTHER" id="PTHR37507:SF2">
    <property type="entry name" value="SPORULATION PROTEIN YDCC"/>
    <property type="match status" value="1"/>
</dbReference>
<evidence type="ECO:0000256" key="1">
    <source>
        <dbReference type="ARBA" id="ARBA00022729"/>
    </source>
</evidence>
<feature type="chain" id="PRO_5008528992" description="Uncharacterized protein TP-0789 domain-containing protein" evidence="2">
    <location>
        <begin position="32"/>
        <end position="260"/>
    </location>
</feature>
<keyword evidence="1 2" id="KW-0732">Signal</keyword>
<proteinExistence type="predicted"/>